<protein>
    <submittedName>
        <fullName evidence="2">Uncharacterized protein</fullName>
    </submittedName>
</protein>
<name>D7LT83_ARALL</name>
<dbReference type="Proteomes" id="UP000008694">
    <property type="component" value="Unassembled WGS sequence"/>
</dbReference>
<keyword evidence="3" id="KW-1185">Reference proteome</keyword>
<dbReference type="Gramene" id="scaffold_503544.1">
    <property type="protein sequence ID" value="scaffold_503544.1"/>
    <property type="gene ID" value="scaffold_503544.1"/>
</dbReference>
<proteinExistence type="predicted"/>
<keyword evidence="1" id="KW-1133">Transmembrane helix</keyword>
<dbReference type="EMBL" id="GL348717">
    <property type="protein sequence ID" value="EFH52942.1"/>
    <property type="molecule type" value="Genomic_DNA"/>
</dbReference>
<dbReference type="AlphaFoldDB" id="D7LT83"/>
<organism evidence="3">
    <name type="scientific">Arabidopsis lyrata subsp. lyrata</name>
    <name type="common">Lyre-leaved rock-cress</name>
    <dbReference type="NCBI Taxonomy" id="81972"/>
    <lineage>
        <taxon>Eukaryota</taxon>
        <taxon>Viridiplantae</taxon>
        <taxon>Streptophyta</taxon>
        <taxon>Embryophyta</taxon>
        <taxon>Tracheophyta</taxon>
        <taxon>Spermatophyta</taxon>
        <taxon>Magnoliopsida</taxon>
        <taxon>eudicotyledons</taxon>
        <taxon>Gunneridae</taxon>
        <taxon>Pentapetalae</taxon>
        <taxon>rosids</taxon>
        <taxon>malvids</taxon>
        <taxon>Brassicales</taxon>
        <taxon>Brassicaceae</taxon>
        <taxon>Camelineae</taxon>
        <taxon>Arabidopsis</taxon>
    </lineage>
</organism>
<keyword evidence="1" id="KW-0472">Membrane</keyword>
<evidence type="ECO:0000256" key="1">
    <source>
        <dbReference type="SAM" id="Phobius"/>
    </source>
</evidence>
<keyword evidence="1" id="KW-0812">Transmembrane</keyword>
<dbReference type="HOGENOM" id="CLU_2593019_0_0_1"/>
<reference evidence="3" key="1">
    <citation type="journal article" date="2011" name="Nat. Genet.">
        <title>The Arabidopsis lyrata genome sequence and the basis of rapid genome size change.</title>
        <authorList>
            <person name="Hu T.T."/>
            <person name="Pattyn P."/>
            <person name="Bakker E.G."/>
            <person name="Cao J."/>
            <person name="Cheng J.-F."/>
            <person name="Clark R.M."/>
            <person name="Fahlgren N."/>
            <person name="Fawcett J.A."/>
            <person name="Grimwood J."/>
            <person name="Gundlach H."/>
            <person name="Haberer G."/>
            <person name="Hollister J.D."/>
            <person name="Ossowski S."/>
            <person name="Ottilar R.P."/>
            <person name="Salamov A.A."/>
            <person name="Schneeberger K."/>
            <person name="Spannagl M."/>
            <person name="Wang X."/>
            <person name="Yang L."/>
            <person name="Nasrallah M.E."/>
            <person name="Bergelson J."/>
            <person name="Carrington J.C."/>
            <person name="Gaut B.S."/>
            <person name="Schmutz J."/>
            <person name="Mayer K.F.X."/>
            <person name="Van de Peer Y."/>
            <person name="Grigoriev I.V."/>
            <person name="Nordborg M."/>
            <person name="Weigel D."/>
            <person name="Guo Y.-L."/>
        </authorList>
    </citation>
    <scope>NUCLEOTIDE SEQUENCE [LARGE SCALE GENOMIC DNA]</scope>
    <source>
        <strain evidence="3">cv. MN47</strain>
    </source>
</reference>
<evidence type="ECO:0000313" key="3">
    <source>
        <dbReference type="Proteomes" id="UP000008694"/>
    </source>
</evidence>
<accession>D7LT83</accession>
<evidence type="ECO:0000313" key="2">
    <source>
        <dbReference type="EMBL" id="EFH52942.1"/>
    </source>
</evidence>
<gene>
    <name evidence="2" type="ORF">ARALYDRAFT_907840</name>
</gene>
<sequence>MSHVTKAKTLKIDQMPRRYRNHRKKLSLARSDTLSSIIMRFCWSPIAIHLSLLERFPGVHYCVIVGVLSPIAFHLLLVAK</sequence>
<feature type="transmembrane region" description="Helical" evidence="1">
    <location>
        <begin position="58"/>
        <end position="79"/>
    </location>
</feature>